<dbReference type="PANTHER" id="PTHR30069:SF53">
    <property type="entry name" value="COLICIN I RECEPTOR-RELATED"/>
    <property type="match status" value="1"/>
</dbReference>
<evidence type="ECO:0000256" key="1">
    <source>
        <dbReference type="ARBA" id="ARBA00004571"/>
    </source>
</evidence>
<keyword evidence="6" id="KW-0798">TonB box</keyword>
<dbReference type="Gene3D" id="2.40.170.20">
    <property type="entry name" value="TonB-dependent receptor, beta-barrel domain"/>
    <property type="match status" value="1"/>
</dbReference>
<dbReference type="InterPro" id="IPR036942">
    <property type="entry name" value="Beta-barrel_TonB_sf"/>
</dbReference>
<keyword evidence="7" id="KW-0472">Membrane</keyword>
<keyword evidence="3" id="KW-1134">Transmembrane beta strand</keyword>
<feature type="non-terminal residue" evidence="10">
    <location>
        <position position="1"/>
    </location>
</feature>
<feature type="domain" description="TonB-dependent receptor-like beta-barrel" evidence="9">
    <location>
        <begin position="19"/>
        <end position="289"/>
    </location>
</feature>
<keyword evidence="10" id="KW-0675">Receptor</keyword>
<sequence length="324" mass="35670">EAEQHAGYRTPDDEAWAYGGDRIPEASQVHRFSIVNAYATGQAVVLPRVQAFLGLNWNRTYGDERLTPKTGGIFEPGRGWTLKAMVGEGFRSPTIYQRFYTDAEVYIDNPALSPETVRTGEISLLRRLGRESGDSRGGPPRLSLTAHLSRYEALIQSADALREETPHAGDPQYADTLSQYVNRGGIRAYGIEAALRGARLAGWRLAARLSWQRAEDERGERLPNTPAILAGLRAARRLGAWQASFEGRLMGARDTHAGDPAAAHATAHATLGWEASRAGTWVRLRIDNLFDTPGRTVVAWPDFHPVASVPIDGRRATFSVETRL</sequence>
<evidence type="ECO:0000313" key="10">
    <source>
        <dbReference type="EMBL" id="MBM3318958.1"/>
    </source>
</evidence>
<evidence type="ECO:0000259" key="9">
    <source>
        <dbReference type="Pfam" id="PF00593"/>
    </source>
</evidence>
<reference evidence="10" key="1">
    <citation type="submission" date="2019-03" db="EMBL/GenBank/DDBJ databases">
        <title>Lake Tanganyika Metagenome-Assembled Genomes (MAGs).</title>
        <authorList>
            <person name="Tran P."/>
        </authorList>
    </citation>
    <scope>NUCLEOTIDE SEQUENCE</scope>
    <source>
        <strain evidence="10">M_DeepCast_400m_m2_100</strain>
    </source>
</reference>
<accession>A0A937XFI7</accession>
<dbReference type="EMBL" id="VGIY01000564">
    <property type="protein sequence ID" value="MBM3318958.1"/>
    <property type="molecule type" value="Genomic_DNA"/>
</dbReference>
<dbReference type="Proteomes" id="UP000748308">
    <property type="component" value="Unassembled WGS sequence"/>
</dbReference>
<evidence type="ECO:0000256" key="3">
    <source>
        <dbReference type="ARBA" id="ARBA00022452"/>
    </source>
</evidence>
<evidence type="ECO:0000256" key="7">
    <source>
        <dbReference type="ARBA" id="ARBA00023136"/>
    </source>
</evidence>
<evidence type="ECO:0000256" key="2">
    <source>
        <dbReference type="ARBA" id="ARBA00022448"/>
    </source>
</evidence>
<dbReference type="SUPFAM" id="SSF56935">
    <property type="entry name" value="Porins"/>
    <property type="match status" value="1"/>
</dbReference>
<keyword evidence="2" id="KW-0813">Transport</keyword>
<dbReference type="GO" id="GO:0044718">
    <property type="term" value="P:siderophore transmembrane transport"/>
    <property type="evidence" value="ECO:0007669"/>
    <property type="project" value="TreeGrafter"/>
</dbReference>
<comment type="caution">
    <text evidence="10">The sequence shown here is derived from an EMBL/GenBank/DDBJ whole genome shotgun (WGS) entry which is preliminary data.</text>
</comment>
<dbReference type="GO" id="GO:0015344">
    <property type="term" value="F:siderophore uptake transmembrane transporter activity"/>
    <property type="evidence" value="ECO:0007669"/>
    <property type="project" value="TreeGrafter"/>
</dbReference>
<dbReference type="InterPro" id="IPR000531">
    <property type="entry name" value="Beta-barrel_TonB"/>
</dbReference>
<dbReference type="PANTHER" id="PTHR30069">
    <property type="entry name" value="TONB-DEPENDENT OUTER MEMBRANE RECEPTOR"/>
    <property type="match status" value="1"/>
</dbReference>
<proteinExistence type="predicted"/>
<gene>
    <name evidence="10" type="ORF">FJY75_14005</name>
</gene>
<evidence type="ECO:0000313" key="11">
    <source>
        <dbReference type="Proteomes" id="UP000748308"/>
    </source>
</evidence>
<protein>
    <submittedName>
        <fullName evidence="10">TonB-dependent receptor</fullName>
    </submittedName>
</protein>
<name>A0A937XFI7_UNCEI</name>
<dbReference type="GO" id="GO:0009279">
    <property type="term" value="C:cell outer membrane"/>
    <property type="evidence" value="ECO:0007669"/>
    <property type="project" value="UniProtKB-SubCell"/>
</dbReference>
<dbReference type="InterPro" id="IPR039426">
    <property type="entry name" value="TonB-dep_rcpt-like"/>
</dbReference>
<comment type="subcellular location">
    <subcellularLocation>
        <location evidence="1">Cell outer membrane</location>
        <topology evidence="1">Multi-pass membrane protein</topology>
    </subcellularLocation>
</comment>
<evidence type="ECO:0000256" key="8">
    <source>
        <dbReference type="ARBA" id="ARBA00023237"/>
    </source>
</evidence>
<dbReference type="AlphaFoldDB" id="A0A937XFI7"/>
<keyword evidence="4" id="KW-0812">Transmembrane</keyword>
<keyword evidence="8" id="KW-0998">Cell outer membrane</keyword>
<evidence type="ECO:0000256" key="5">
    <source>
        <dbReference type="ARBA" id="ARBA00022729"/>
    </source>
</evidence>
<organism evidence="10 11">
    <name type="scientific">Eiseniibacteriota bacterium</name>
    <dbReference type="NCBI Taxonomy" id="2212470"/>
    <lineage>
        <taxon>Bacteria</taxon>
        <taxon>Candidatus Eiseniibacteriota</taxon>
    </lineage>
</organism>
<evidence type="ECO:0000256" key="6">
    <source>
        <dbReference type="ARBA" id="ARBA00023077"/>
    </source>
</evidence>
<keyword evidence="5" id="KW-0732">Signal</keyword>
<evidence type="ECO:0000256" key="4">
    <source>
        <dbReference type="ARBA" id="ARBA00022692"/>
    </source>
</evidence>
<dbReference type="Pfam" id="PF00593">
    <property type="entry name" value="TonB_dep_Rec_b-barrel"/>
    <property type="match status" value="1"/>
</dbReference>